<comment type="caution">
    <text evidence="3">The sequence shown here is derived from an EMBL/GenBank/DDBJ whole genome shotgun (WGS) entry which is preliminary data.</text>
</comment>
<evidence type="ECO:0000256" key="2">
    <source>
        <dbReference type="SAM" id="SignalP"/>
    </source>
</evidence>
<evidence type="ECO:0000313" key="4">
    <source>
        <dbReference type="Proteomes" id="UP000281171"/>
    </source>
</evidence>
<dbReference type="PANTHER" id="PTHR33376:SF15">
    <property type="entry name" value="BLL6794 PROTEIN"/>
    <property type="match status" value="1"/>
</dbReference>
<sequence>MRLNRKQFLGALSAATLAIAALTSGAAHAQERYTLRLHHFLPPQAPIPKDGLAKWAEKIQKDSDGRLRIQLFPAMQLGGKPSDLFDQARNGVVDFSWTVLGYTPGRFPKTEAFELPFSTGAAAQASPAIHEYVQTHAADEFKDVKLIAVHTHSPGLFHTRKPIARLEDLRGMKIRGGSRIINIMLEQLGAVPVGMPVPQVGEAISKGVLDGTTVPWEVVPALRVQQLVKNHTGFTGPKGLYTQTFALSMNQASYDKLPDDLKRVIDANSGIEVARAFGQVMDGADQAGIDLAQQARNHIVTLDEAETRRWQEAAQATRQSWFKEVQQRGIDGPRLAEEARRLIDKHASAAQ</sequence>
<dbReference type="Proteomes" id="UP000281171">
    <property type="component" value="Unassembled WGS sequence"/>
</dbReference>
<dbReference type="PROSITE" id="PS51318">
    <property type="entry name" value="TAT"/>
    <property type="match status" value="1"/>
</dbReference>
<dbReference type="Gene3D" id="3.40.190.170">
    <property type="entry name" value="Bacterial extracellular solute-binding protein, family 7"/>
    <property type="match status" value="1"/>
</dbReference>
<dbReference type="RefSeq" id="WP_122249002.1">
    <property type="nucleotide sequence ID" value="NZ_RDQK01000034.1"/>
</dbReference>
<dbReference type="EMBL" id="RDQK01000034">
    <property type="protein sequence ID" value="RMX06132.1"/>
    <property type="molecule type" value="Genomic_DNA"/>
</dbReference>
<evidence type="ECO:0000256" key="1">
    <source>
        <dbReference type="ARBA" id="ARBA00022729"/>
    </source>
</evidence>
<proteinExistence type="predicted"/>
<name>A0A3M6QUI1_9BURK</name>
<evidence type="ECO:0000313" key="3">
    <source>
        <dbReference type="EMBL" id="RMX06132.1"/>
    </source>
</evidence>
<organism evidence="3 4">
    <name type="scientific">Allofranklinella schreckenbergeri</name>
    <dbReference type="NCBI Taxonomy" id="1076744"/>
    <lineage>
        <taxon>Bacteria</taxon>
        <taxon>Pseudomonadati</taxon>
        <taxon>Pseudomonadota</taxon>
        <taxon>Betaproteobacteria</taxon>
        <taxon>Burkholderiales</taxon>
        <taxon>Comamonadaceae</taxon>
        <taxon>Allofranklinella</taxon>
    </lineage>
</organism>
<feature type="chain" id="PRO_5017997169" evidence="2">
    <location>
        <begin position="30"/>
        <end position="351"/>
    </location>
</feature>
<dbReference type="InterPro" id="IPR018389">
    <property type="entry name" value="DctP_fam"/>
</dbReference>
<dbReference type="PANTHER" id="PTHR33376">
    <property type="match status" value="1"/>
</dbReference>
<protein>
    <submittedName>
        <fullName evidence="3">C4-dicarboxylate ABC transporter</fullName>
    </submittedName>
</protein>
<dbReference type="InterPro" id="IPR038404">
    <property type="entry name" value="TRAP_DctP_sf"/>
</dbReference>
<accession>A0A3M6QUI1</accession>
<dbReference type="GO" id="GO:0055085">
    <property type="term" value="P:transmembrane transport"/>
    <property type="evidence" value="ECO:0007669"/>
    <property type="project" value="InterPro"/>
</dbReference>
<gene>
    <name evidence="3" type="ORF">EBQ24_11645</name>
</gene>
<dbReference type="CDD" id="cd13665">
    <property type="entry name" value="PBP2_TRAP_Dctp3_4"/>
    <property type="match status" value="1"/>
</dbReference>
<reference evidence="3 4" key="1">
    <citation type="submission" date="2018-10" db="EMBL/GenBank/DDBJ databases">
        <title>Comamonadaceae CDC group NO-1 genome sequencing and assembly.</title>
        <authorList>
            <person name="Bernier A.-M."/>
            <person name="Bernard K."/>
        </authorList>
    </citation>
    <scope>NUCLEOTIDE SEQUENCE [LARGE SCALE GENOMIC DNA]</scope>
    <source>
        <strain evidence="3 4">NML180581</strain>
    </source>
</reference>
<keyword evidence="1 2" id="KW-0732">Signal</keyword>
<dbReference type="NCBIfam" id="NF037995">
    <property type="entry name" value="TRAP_S1"/>
    <property type="match status" value="1"/>
</dbReference>
<dbReference type="AlphaFoldDB" id="A0A3M6QUI1"/>
<dbReference type="Pfam" id="PF03480">
    <property type="entry name" value="DctP"/>
    <property type="match status" value="1"/>
</dbReference>
<feature type="signal peptide" evidence="2">
    <location>
        <begin position="1"/>
        <end position="29"/>
    </location>
</feature>
<dbReference type="InterPro" id="IPR006311">
    <property type="entry name" value="TAT_signal"/>
</dbReference>